<dbReference type="Proteomes" id="UP000282196">
    <property type="component" value="Unassembled WGS sequence"/>
</dbReference>
<keyword evidence="2" id="KW-1185">Reference proteome</keyword>
<evidence type="ECO:0000313" key="2">
    <source>
        <dbReference type="Proteomes" id="UP000282196"/>
    </source>
</evidence>
<organism evidence="1 2">
    <name type="scientific">Candidatus Termititenax dinenymphae</name>
    <dbReference type="NCBI Taxonomy" id="2218523"/>
    <lineage>
        <taxon>Bacteria</taxon>
        <taxon>Bacillati</taxon>
        <taxon>Candidatus Margulisiibacteriota</taxon>
        <taxon>Candidatus Termititenacia</taxon>
        <taxon>Candidatus Termititenacales</taxon>
        <taxon>Candidatus Termititenacaceae</taxon>
        <taxon>Candidatus Termititenax</taxon>
    </lineage>
</organism>
<name>A0A388TJI6_9BACT</name>
<gene>
    <name evidence="1" type="ORF">RDn1_098</name>
</gene>
<dbReference type="EMBL" id="BGZP01000002">
    <property type="protein sequence ID" value="GBR77439.1"/>
    <property type="molecule type" value="Genomic_DNA"/>
</dbReference>
<comment type="caution">
    <text evidence="1">The sequence shown here is derived from an EMBL/GenBank/DDBJ whole genome shotgun (WGS) entry which is preliminary data.</text>
</comment>
<sequence>MASLPKRLGKYLAGIFVSPLYADGWLDKLTGANIVAYIFGTNTVAGSATTNGNGQYNISNLDPSKVYTIVATKGDLNMKGLAINNRSDNKADITPLTTLVVETVSKNSISREKMRTGEISTVIRAVNVVQSIVEVTQDQTALKKIVNTDDVDRDSALNAQLTNVASKADNAIRATWGLAKYVPLKKEININGYSNDWDDLPFIADIQEDIQGNYAGGKIRKVKIAQNNAEDTYYFAIELDGVLDSSLLYALMFTNGVFDFTTGTHDDGGNKRHLYIDVMYKDASWKGFVRSNGSFFDDLNPNDITAQEFSDGSNGIEISVPSTFLDHSGFGTASGVDHRGFMASTKEYELNGGGGLGHTQDVNGTEVIPLEIL</sequence>
<protein>
    <submittedName>
        <fullName evidence="1">Uncharacterized protein</fullName>
    </submittedName>
</protein>
<accession>A0A388TJI6</accession>
<evidence type="ECO:0000313" key="1">
    <source>
        <dbReference type="EMBL" id="GBR77439.1"/>
    </source>
</evidence>
<dbReference type="AlphaFoldDB" id="A0A388TJI6"/>
<reference evidence="1 2" key="1">
    <citation type="journal article" date="2019" name="ISME J.">
        <title>Genome analyses of uncultured TG2/ZB3 bacteria in 'Margulisbacteria' specifically attached to ectosymbiotic spirochetes of protists in the termite gut.</title>
        <authorList>
            <person name="Utami Y.D."/>
            <person name="Kuwahara H."/>
            <person name="Igai K."/>
            <person name="Murakami T."/>
            <person name="Sugaya K."/>
            <person name="Morikawa T."/>
            <person name="Nagura Y."/>
            <person name="Yuki M."/>
            <person name="Deevong P."/>
            <person name="Inoue T."/>
            <person name="Kihara K."/>
            <person name="Lo N."/>
            <person name="Yamada A."/>
            <person name="Ohkuma M."/>
            <person name="Hongoh Y."/>
        </authorList>
    </citation>
    <scope>NUCLEOTIDE SEQUENCE [LARGE SCALE GENOMIC DNA]</scope>
    <source>
        <strain evidence="1">RsDinE6-01</strain>
    </source>
</reference>
<proteinExistence type="predicted"/>